<dbReference type="CDD" id="cd00093">
    <property type="entry name" value="HTH_XRE"/>
    <property type="match status" value="1"/>
</dbReference>
<dbReference type="InterPro" id="IPR001387">
    <property type="entry name" value="Cro/C1-type_HTH"/>
</dbReference>
<dbReference type="Gene3D" id="1.10.260.40">
    <property type="entry name" value="lambda repressor-like DNA-binding domains"/>
    <property type="match status" value="1"/>
</dbReference>
<proteinExistence type="predicted"/>
<evidence type="ECO:0000256" key="2">
    <source>
        <dbReference type="ARBA" id="ARBA00023125"/>
    </source>
</evidence>
<dbReference type="GO" id="GO:0003677">
    <property type="term" value="F:DNA binding"/>
    <property type="evidence" value="ECO:0007669"/>
    <property type="project" value="UniProtKB-KW"/>
</dbReference>
<dbReference type="SUPFAM" id="SSF47413">
    <property type="entry name" value="lambda repressor-like DNA-binding domains"/>
    <property type="match status" value="1"/>
</dbReference>
<dbReference type="GO" id="GO:0005829">
    <property type="term" value="C:cytosol"/>
    <property type="evidence" value="ECO:0007669"/>
    <property type="project" value="TreeGrafter"/>
</dbReference>
<evidence type="ECO:0000259" key="4">
    <source>
        <dbReference type="PROSITE" id="PS50943"/>
    </source>
</evidence>
<dbReference type="PANTHER" id="PTHR46797">
    <property type="entry name" value="HTH-TYPE TRANSCRIPTIONAL REGULATOR"/>
    <property type="match status" value="1"/>
</dbReference>
<evidence type="ECO:0000256" key="1">
    <source>
        <dbReference type="ARBA" id="ARBA00023015"/>
    </source>
</evidence>
<dbReference type="KEGG" id="vin:AKJ08_1610"/>
<protein>
    <recommendedName>
        <fullName evidence="4">HTH cro/C1-type domain-containing protein</fullName>
    </recommendedName>
</protein>
<keyword evidence="2" id="KW-0238">DNA-binding</keyword>
<dbReference type="PROSITE" id="PS50943">
    <property type="entry name" value="HTH_CROC1"/>
    <property type="match status" value="1"/>
</dbReference>
<name>A0A0K1PCG9_9BACT</name>
<organism evidence="5 6">
    <name type="scientific">Vulgatibacter incomptus</name>
    <dbReference type="NCBI Taxonomy" id="1391653"/>
    <lineage>
        <taxon>Bacteria</taxon>
        <taxon>Pseudomonadati</taxon>
        <taxon>Myxococcota</taxon>
        <taxon>Myxococcia</taxon>
        <taxon>Myxococcales</taxon>
        <taxon>Cystobacterineae</taxon>
        <taxon>Vulgatibacteraceae</taxon>
        <taxon>Vulgatibacter</taxon>
    </lineage>
</organism>
<dbReference type="EMBL" id="CP012332">
    <property type="protein sequence ID" value="AKU91223.1"/>
    <property type="molecule type" value="Genomic_DNA"/>
</dbReference>
<reference evidence="5 6" key="1">
    <citation type="submission" date="2015-08" db="EMBL/GenBank/DDBJ databases">
        <authorList>
            <person name="Babu N.S."/>
            <person name="Beckwith C.J."/>
            <person name="Beseler K.G."/>
            <person name="Brison A."/>
            <person name="Carone J.V."/>
            <person name="Caskin T.P."/>
            <person name="Diamond M."/>
            <person name="Durham M.E."/>
            <person name="Foxe J.M."/>
            <person name="Go M."/>
            <person name="Henderson B.A."/>
            <person name="Jones I.B."/>
            <person name="McGettigan J.A."/>
            <person name="Micheletti S.J."/>
            <person name="Nasrallah M.E."/>
            <person name="Ortiz D."/>
            <person name="Piller C.R."/>
            <person name="Privatt S.R."/>
            <person name="Schneider S.L."/>
            <person name="Sharp S."/>
            <person name="Smith T.C."/>
            <person name="Stanton J.D."/>
            <person name="Ullery H.E."/>
            <person name="Wilson R.J."/>
            <person name="Serrano M.G."/>
            <person name="Buck G."/>
            <person name="Lee V."/>
            <person name="Wang Y."/>
            <person name="Carvalho R."/>
            <person name="Voegtly L."/>
            <person name="Shi R."/>
            <person name="Duckworth R."/>
            <person name="Johnson A."/>
            <person name="Loviza R."/>
            <person name="Walstead R."/>
            <person name="Shah Z."/>
            <person name="Kiflezghi M."/>
            <person name="Wade K."/>
            <person name="Ball S.L."/>
            <person name="Bradley K.W."/>
            <person name="Asai D.J."/>
            <person name="Bowman C.A."/>
            <person name="Russell D.A."/>
            <person name="Pope W.H."/>
            <person name="Jacobs-Sera D."/>
            <person name="Hendrix R.W."/>
            <person name="Hatfull G.F."/>
        </authorList>
    </citation>
    <scope>NUCLEOTIDE SEQUENCE [LARGE SCALE GENOMIC DNA]</scope>
    <source>
        <strain evidence="5 6">DSM 27710</strain>
    </source>
</reference>
<dbReference type="STRING" id="1391653.AKJ08_1610"/>
<evidence type="ECO:0000256" key="3">
    <source>
        <dbReference type="ARBA" id="ARBA00023163"/>
    </source>
</evidence>
<dbReference type="Pfam" id="PF01381">
    <property type="entry name" value="HTH_3"/>
    <property type="match status" value="1"/>
</dbReference>
<dbReference type="InterPro" id="IPR050807">
    <property type="entry name" value="TransReg_Diox_bact_type"/>
</dbReference>
<dbReference type="Proteomes" id="UP000055590">
    <property type="component" value="Chromosome"/>
</dbReference>
<gene>
    <name evidence="5" type="ORF">AKJ08_1610</name>
</gene>
<dbReference type="OrthoDB" id="9804758at2"/>
<dbReference type="PANTHER" id="PTHR46797:SF23">
    <property type="entry name" value="HTH-TYPE TRANSCRIPTIONAL REGULATOR SUTR"/>
    <property type="match status" value="1"/>
</dbReference>
<dbReference type="AlphaFoldDB" id="A0A0K1PCG9"/>
<keyword evidence="3" id="KW-0804">Transcription</keyword>
<evidence type="ECO:0000313" key="5">
    <source>
        <dbReference type="EMBL" id="AKU91223.1"/>
    </source>
</evidence>
<evidence type="ECO:0000313" key="6">
    <source>
        <dbReference type="Proteomes" id="UP000055590"/>
    </source>
</evidence>
<keyword evidence="6" id="KW-1185">Reference proteome</keyword>
<dbReference type="GO" id="GO:0003700">
    <property type="term" value="F:DNA-binding transcription factor activity"/>
    <property type="evidence" value="ECO:0007669"/>
    <property type="project" value="TreeGrafter"/>
</dbReference>
<dbReference type="SMART" id="SM00530">
    <property type="entry name" value="HTH_XRE"/>
    <property type="match status" value="1"/>
</dbReference>
<sequence length="122" mass="13531">MSTKTKDLSSRIASRVRNLRTERNWSQPELARRSNLSNAMVSMVERGERTPSLEALSSLAAALEVDAAILLSADETASMKADARRLATELSELKLPRADIEAIRRIARALATELQAQARKRK</sequence>
<feature type="domain" description="HTH cro/C1-type" evidence="4">
    <location>
        <begin position="16"/>
        <end position="70"/>
    </location>
</feature>
<dbReference type="RefSeq" id="WP_050725567.1">
    <property type="nucleotide sequence ID" value="NZ_CP012332.1"/>
</dbReference>
<dbReference type="InterPro" id="IPR010982">
    <property type="entry name" value="Lambda_DNA-bd_dom_sf"/>
</dbReference>
<keyword evidence="1" id="KW-0805">Transcription regulation</keyword>
<accession>A0A0K1PCG9</accession>